<reference evidence="2 3" key="1">
    <citation type="journal article" date="2024" name="G3 (Bethesda)">
        <title>Genome assembly of Hibiscus sabdariffa L. provides insights into metabolisms of medicinal natural products.</title>
        <authorList>
            <person name="Kim T."/>
        </authorList>
    </citation>
    <scope>NUCLEOTIDE SEQUENCE [LARGE SCALE GENOMIC DNA]</scope>
    <source>
        <strain evidence="2">TK-2024</strain>
        <tissue evidence="2">Old leaves</tissue>
    </source>
</reference>
<comment type="caution">
    <text evidence="2">The sequence shown here is derived from an EMBL/GenBank/DDBJ whole genome shotgun (WGS) entry which is preliminary data.</text>
</comment>
<gene>
    <name evidence="2" type="ORF">V6N12_058673</name>
</gene>
<name>A0ABR2EUN3_9ROSI</name>
<dbReference type="EMBL" id="JBBPBM010000010">
    <property type="protein sequence ID" value="KAK8565098.1"/>
    <property type="molecule type" value="Genomic_DNA"/>
</dbReference>
<sequence length="173" mass="19398">MVTAKIIGLRQRHQLLFIVGANPDRRHDPLKMLVNKVKGQGESKICINPSSPSSLDPLPSTIDPQIRNSNLEFSVVTPSGRGKPKLHLKRYSDRTSGCGGTPWTILFFVFWVNELVRTHPQQENLRPGFHPTSLVSFHSGPTKLYKKNDAALRKGISTHSRPETNRTSPELEN</sequence>
<evidence type="ECO:0000256" key="1">
    <source>
        <dbReference type="SAM" id="MobiDB-lite"/>
    </source>
</evidence>
<organism evidence="2 3">
    <name type="scientific">Hibiscus sabdariffa</name>
    <name type="common">roselle</name>
    <dbReference type="NCBI Taxonomy" id="183260"/>
    <lineage>
        <taxon>Eukaryota</taxon>
        <taxon>Viridiplantae</taxon>
        <taxon>Streptophyta</taxon>
        <taxon>Embryophyta</taxon>
        <taxon>Tracheophyta</taxon>
        <taxon>Spermatophyta</taxon>
        <taxon>Magnoliopsida</taxon>
        <taxon>eudicotyledons</taxon>
        <taxon>Gunneridae</taxon>
        <taxon>Pentapetalae</taxon>
        <taxon>rosids</taxon>
        <taxon>malvids</taxon>
        <taxon>Malvales</taxon>
        <taxon>Malvaceae</taxon>
        <taxon>Malvoideae</taxon>
        <taxon>Hibiscus</taxon>
    </lineage>
</organism>
<evidence type="ECO:0000313" key="3">
    <source>
        <dbReference type="Proteomes" id="UP001472677"/>
    </source>
</evidence>
<keyword evidence="3" id="KW-1185">Reference proteome</keyword>
<accession>A0ABR2EUN3</accession>
<feature type="region of interest" description="Disordered" evidence="1">
    <location>
        <begin position="153"/>
        <end position="173"/>
    </location>
</feature>
<dbReference type="Proteomes" id="UP001472677">
    <property type="component" value="Unassembled WGS sequence"/>
</dbReference>
<proteinExistence type="predicted"/>
<protein>
    <submittedName>
        <fullName evidence="2">Uncharacterized protein</fullName>
    </submittedName>
</protein>
<evidence type="ECO:0000313" key="2">
    <source>
        <dbReference type="EMBL" id="KAK8565098.1"/>
    </source>
</evidence>